<dbReference type="NCBIfam" id="TIGR03715">
    <property type="entry name" value="KxYKxGKxW"/>
    <property type="match status" value="1"/>
</dbReference>
<evidence type="ECO:0000256" key="1">
    <source>
        <dbReference type="ARBA" id="ARBA00022729"/>
    </source>
</evidence>
<name>A0AAW6A4N2_LACPA</name>
<protein>
    <submittedName>
        <fullName evidence="2">KxYKxGKxW signal peptide domain-containing protein</fullName>
    </submittedName>
</protein>
<reference evidence="2 3" key="1">
    <citation type="submission" date="2023-01" db="EMBL/GenBank/DDBJ databases">
        <title>Complete genome sequence of Lacticaseibacillus paracasei SRCM217440 isolated from Makgeolli.</title>
        <authorList>
            <person name="Yang H.-G."/>
            <person name="Jeong S.-J."/>
            <person name="Ha G.-S."/>
            <person name="Yang H.-J."/>
            <person name="Jeong D.-Y."/>
        </authorList>
    </citation>
    <scope>NUCLEOTIDE SEQUENCE [LARGE SCALE GENOMIC DNA]</scope>
    <source>
        <strain evidence="2 3">SRCM217440</strain>
    </source>
</reference>
<evidence type="ECO:0000313" key="3">
    <source>
        <dbReference type="Proteomes" id="UP001212327"/>
    </source>
</evidence>
<sequence>MYKKGKYWAFAALDCIIKVTTQKM</sequence>
<accession>A0AAW6A4N2</accession>
<evidence type="ECO:0000313" key="2">
    <source>
        <dbReference type="EMBL" id="MDB1563392.1"/>
    </source>
</evidence>
<dbReference type="EMBL" id="JAQLSF010000001">
    <property type="protein sequence ID" value="MDB1563392.1"/>
    <property type="molecule type" value="Genomic_DNA"/>
</dbReference>
<dbReference type="Proteomes" id="UP001212327">
    <property type="component" value="Unassembled WGS sequence"/>
</dbReference>
<organism evidence="2 3">
    <name type="scientific">Lacticaseibacillus paracasei</name>
    <name type="common">Lactobacillus paracasei</name>
    <dbReference type="NCBI Taxonomy" id="1597"/>
    <lineage>
        <taxon>Bacteria</taxon>
        <taxon>Bacillati</taxon>
        <taxon>Bacillota</taxon>
        <taxon>Bacilli</taxon>
        <taxon>Lactobacillales</taxon>
        <taxon>Lactobacillaceae</taxon>
        <taxon>Lacticaseibacillus</taxon>
    </lineage>
</organism>
<dbReference type="InterPro" id="IPR022263">
    <property type="entry name" value="KxYKxGKxW"/>
</dbReference>
<dbReference type="AlphaFoldDB" id="A0AAW6A4N2"/>
<comment type="caution">
    <text evidence="2">The sequence shown here is derived from an EMBL/GenBank/DDBJ whole genome shotgun (WGS) entry which is preliminary data.</text>
</comment>
<proteinExistence type="predicted"/>
<gene>
    <name evidence="2" type="ORF">PGA78_01140</name>
</gene>
<keyword evidence="1" id="KW-0732">Signal</keyword>